<reference evidence="6 7" key="1">
    <citation type="submission" date="2020-07" db="EMBL/GenBank/DDBJ databases">
        <title>Stappia sp., F7233, whole genome shotgun sequencing project.</title>
        <authorList>
            <person name="Jiang S."/>
            <person name="Liu Z.W."/>
            <person name="Du Z.J."/>
        </authorList>
    </citation>
    <scope>NUCLEOTIDE SEQUENCE [LARGE SCALE GENOMIC DNA]</scope>
    <source>
        <strain evidence="6 7">F7233</strain>
    </source>
</reference>
<gene>
    <name evidence="6" type="ORF">H2509_14965</name>
</gene>
<feature type="domain" description="Multidrug resistance protein MdtA-like barrel-sandwich hybrid" evidence="3">
    <location>
        <begin position="75"/>
        <end position="197"/>
    </location>
</feature>
<comment type="caution">
    <text evidence="6">The sequence shown here is derived from an EMBL/GenBank/DDBJ whole genome shotgun (WGS) entry which is preliminary data.</text>
</comment>
<evidence type="ECO:0000256" key="1">
    <source>
        <dbReference type="ARBA" id="ARBA00009477"/>
    </source>
</evidence>
<dbReference type="Pfam" id="PF25917">
    <property type="entry name" value="BSH_RND"/>
    <property type="match status" value="1"/>
</dbReference>
<accession>A0A839AIT8</accession>
<dbReference type="PANTHER" id="PTHR30469">
    <property type="entry name" value="MULTIDRUG RESISTANCE PROTEIN MDTA"/>
    <property type="match status" value="1"/>
</dbReference>
<dbReference type="Pfam" id="PF25989">
    <property type="entry name" value="YknX_C"/>
    <property type="match status" value="1"/>
</dbReference>
<evidence type="ECO:0000313" key="7">
    <source>
        <dbReference type="Proteomes" id="UP000541109"/>
    </source>
</evidence>
<comment type="similarity">
    <text evidence="1">Belongs to the membrane fusion protein (MFP) (TC 8.A.1) family.</text>
</comment>
<proteinExistence type="inferred from homology"/>
<dbReference type="Pfam" id="PF25954">
    <property type="entry name" value="Beta-barrel_RND_2"/>
    <property type="match status" value="1"/>
</dbReference>
<dbReference type="GO" id="GO:1990281">
    <property type="term" value="C:efflux pump complex"/>
    <property type="evidence" value="ECO:0007669"/>
    <property type="project" value="TreeGrafter"/>
</dbReference>
<dbReference type="Gene3D" id="2.40.50.100">
    <property type="match status" value="1"/>
</dbReference>
<dbReference type="NCBIfam" id="TIGR01730">
    <property type="entry name" value="RND_mfp"/>
    <property type="match status" value="1"/>
</dbReference>
<dbReference type="Gene3D" id="2.40.420.20">
    <property type="match status" value="1"/>
</dbReference>
<dbReference type="EMBL" id="JACFXV010000062">
    <property type="protein sequence ID" value="MBA5778429.1"/>
    <property type="molecule type" value="Genomic_DNA"/>
</dbReference>
<keyword evidence="7" id="KW-1185">Reference proteome</keyword>
<evidence type="ECO:0000256" key="2">
    <source>
        <dbReference type="SAM" id="MobiDB-lite"/>
    </source>
</evidence>
<evidence type="ECO:0000259" key="3">
    <source>
        <dbReference type="Pfam" id="PF25917"/>
    </source>
</evidence>
<dbReference type="InterPro" id="IPR058792">
    <property type="entry name" value="Beta-barrel_RND_2"/>
</dbReference>
<dbReference type="AlphaFoldDB" id="A0A839AIT8"/>
<dbReference type="PANTHER" id="PTHR30469:SF11">
    <property type="entry name" value="BLL4320 PROTEIN"/>
    <property type="match status" value="1"/>
</dbReference>
<dbReference type="InterPro" id="IPR006143">
    <property type="entry name" value="RND_pump_MFP"/>
</dbReference>
<name>A0A839AIT8_9HYPH</name>
<dbReference type="Gene3D" id="1.10.287.470">
    <property type="entry name" value="Helix hairpin bin"/>
    <property type="match status" value="1"/>
</dbReference>
<protein>
    <submittedName>
        <fullName evidence="6">Efflux RND transporter periplasmic adaptor subunit</fullName>
    </submittedName>
</protein>
<sequence length="376" mass="40145">MQFLKQLVIILVLAGLGWGGYTVYLEQFANGATAPERGGSRGGGDRKVGVEVASAEKARLTRSVEAVGTTRARQSVEIVPLADGTIVELLITAGKDVEKGEIVARLDDDIERANLESAEGILLQKEQAAARAEKLRETQTLSLAALESLHAEEIVARAVVDKARRQLEDRTIRAPFAGVLGLSSIDVGARVESGDVLATLDDLSEVEVEFQLPETLYASVKPGQVVSARTAAFPGRSFEGRIVAIDSRVDRNSRSFATRALLPNPDRALPSGMFVLMSITLDDYEAITVPDAAIVAEGSRNFVYRIADGKAEKTMVTLGLRQPGSVEIAEGLSPGDLVAVTGLQRLRNGAEVQVSGTRPERKETTDEGEPGKEGQS</sequence>
<dbReference type="GO" id="GO:0015562">
    <property type="term" value="F:efflux transmembrane transporter activity"/>
    <property type="evidence" value="ECO:0007669"/>
    <property type="project" value="TreeGrafter"/>
</dbReference>
<feature type="region of interest" description="Disordered" evidence="2">
    <location>
        <begin position="349"/>
        <end position="376"/>
    </location>
</feature>
<evidence type="ECO:0000259" key="4">
    <source>
        <dbReference type="Pfam" id="PF25954"/>
    </source>
</evidence>
<dbReference type="Proteomes" id="UP000541109">
    <property type="component" value="Unassembled WGS sequence"/>
</dbReference>
<dbReference type="InterPro" id="IPR058637">
    <property type="entry name" value="YknX-like_C"/>
</dbReference>
<feature type="domain" description="YknX-like C-terminal permuted SH3-like" evidence="5">
    <location>
        <begin position="286"/>
        <end position="354"/>
    </location>
</feature>
<evidence type="ECO:0000259" key="5">
    <source>
        <dbReference type="Pfam" id="PF25989"/>
    </source>
</evidence>
<dbReference type="InterPro" id="IPR058625">
    <property type="entry name" value="MdtA-like_BSH"/>
</dbReference>
<dbReference type="FunFam" id="2.40.30.170:FF:000010">
    <property type="entry name" value="Efflux RND transporter periplasmic adaptor subunit"/>
    <property type="match status" value="1"/>
</dbReference>
<evidence type="ECO:0000313" key="6">
    <source>
        <dbReference type="EMBL" id="MBA5778429.1"/>
    </source>
</evidence>
<dbReference type="Gene3D" id="2.40.30.170">
    <property type="match status" value="1"/>
</dbReference>
<dbReference type="SUPFAM" id="SSF111369">
    <property type="entry name" value="HlyD-like secretion proteins"/>
    <property type="match status" value="1"/>
</dbReference>
<feature type="domain" description="CusB-like beta-barrel" evidence="4">
    <location>
        <begin position="208"/>
        <end position="279"/>
    </location>
</feature>
<dbReference type="RefSeq" id="WP_182166661.1">
    <property type="nucleotide sequence ID" value="NZ_JACFXV010000062.1"/>
</dbReference>
<feature type="compositionally biased region" description="Basic and acidic residues" evidence="2">
    <location>
        <begin position="358"/>
        <end position="376"/>
    </location>
</feature>
<organism evidence="6 7">
    <name type="scientific">Stappia albiluteola</name>
    <dbReference type="NCBI Taxonomy" id="2758565"/>
    <lineage>
        <taxon>Bacteria</taxon>
        <taxon>Pseudomonadati</taxon>
        <taxon>Pseudomonadota</taxon>
        <taxon>Alphaproteobacteria</taxon>
        <taxon>Hyphomicrobiales</taxon>
        <taxon>Stappiaceae</taxon>
        <taxon>Stappia</taxon>
    </lineage>
</organism>